<dbReference type="GO" id="GO:0016301">
    <property type="term" value="F:kinase activity"/>
    <property type="evidence" value="ECO:0007669"/>
    <property type="project" value="UniProtKB-KW"/>
</dbReference>
<dbReference type="FunFam" id="3.80.10.10:FF:000729">
    <property type="entry name" value="Probable LRR receptor-like serine/threonine-protein kinase At1g34110"/>
    <property type="match status" value="1"/>
</dbReference>
<name>A0A7J0DTI7_9ERIC</name>
<feature type="region of interest" description="Disordered" evidence="1">
    <location>
        <begin position="263"/>
        <end position="282"/>
    </location>
</feature>
<proteinExistence type="predicted"/>
<dbReference type="Proteomes" id="UP000585474">
    <property type="component" value="Unassembled WGS sequence"/>
</dbReference>
<gene>
    <name evidence="2" type="ORF">Acr_00g0078490</name>
</gene>
<sequence>MLPHAPPPSRHVRFMRVHAPHALSKEDDARKSPSLSPSSSTTPTIVSGPQPCSVSLELGNFGNTSPAMPNHPIFSETDDDNDTLHIQYQTHLEYWDSVNSKIITWFSNTSVSSIHSLFTPFKTAKEVCDYLAERYSSVDGANEYQLGLELHHLRFDSSQTLTDFYNKLSNLWNHLAQFEPTWTCPTDAAFYAYRVRSRLRHFLMALPPDYEHIRASLLHRHPLPTVGQALAELRSEETRKKTMVYQHSQPVLATPVWAPLQPPSQSVRVSSPKNMPSGSQKKYCSFCRRDTHSYEDCRSCSKPKRKGYHNRQTAAVTDSFRPFPDSSSSTLTAADVETIVTQVLSRTNLHSSALSTTSDISKTPPPSGLGRPLFTDPSLDIILPVTSPSSAGSPPSPSLPSRIMAVPDVSPPAAPPSVPCLPVRSSTRLGRCARLKSLLLFDNRLSGVIPPELGQLSSLEVLRAGGNKDVAGQMPDELGNLGNLTVLGLADTRITGSIPGSLGRLGKQETLSIYTTMIFGEIPPEIGNCSELKSGRATNSQYCSVFSVLDLGCLKGDLHRRTEVRAGARPLKTPPAWRSGQGYDRSLEMEILSTLPRPMARRRQYFGSGRSDEYSEGGSGELSGDYLARFHGFVLPRSRGFGDKVWRSKCDGTL</sequence>
<evidence type="ECO:0000313" key="2">
    <source>
        <dbReference type="EMBL" id="GFS42201.1"/>
    </source>
</evidence>
<dbReference type="InterPro" id="IPR001611">
    <property type="entry name" value="Leu-rich_rpt"/>
</dbReference>
<dbReference type="InterPro" id="IPR032675">
    <property type="entry name" value="LRR_dom_sf"/>
</dbReference>
<evidence type="ECO:0000313" key="3">
    <source>
        <dbReference type="Proteomes" id="UP000585474"/>
    </source>
</evidence>
<keyword evidence="3" id="KW-1185">Reference proteome</keyword>
<reference evidence="3" key="1">
    <citation type="submission" date="2019-07" db="EMBL/GenBank/DDBJ databases">
        <title>De Novo Assembly of kiwifruit Actinidia rufa.</title>
        <authorList>
            <person name="Sugita-Konishi S."/>
            <person name="Sato K."/>
            <person name="Mori E."/>
            <person name="Abe Y."/>
            <person name="Kisaki G."/>
            <person name="Hamano K."/>
            <person name="Suezawa K."/>
            <person name="Otani M."/>
            <person name="Fukuda T."/>
            <person name="Manabe T."/>
            <person name="Gomi K."/>
            <person name="Tabuchi M."/>
            <person name="Akimitsu K."/>
            <person name="Kataoka I."/>
        </authorList>
    </citation>
    <scope>NUCLEOTIDE SEQUENCE [LARGE SCALE GENOMIC DNA]</scope>
    <source>
        <strain evidence="3">cv. Fuchu</strain>
    </source>
</reference>
<evidence type="ECO:0000256" key="1">
    <source>
        <dbReference type="SAM" id="MobiDB-lite"/>
    </source>
</evidence>
<comment type="caution">
    <text evidence="2">The sequence shown here is derived from an EMBL/GenBank/DDBJ whole genome shotgun (WGS) entry which is preliminary data.</text>
</comment>
<dbReference type="SUPFAM" id="SSF52058">
    <property type="entry name" value="L domain-like"/>
    <property type="match status" value="1"/>
</dbReference>
<dbReference type="AlphaFoldDB" id="A0A7J0DTI7"/>
<feature type="region of interest" description="Disordered" evidence="1">
    <location>
        <begin position="21"/>
        <end position="49"/>
    </location>
</feature>
<feature type="compositionally biased region" description="Low complexity" evidence="1">
    <location>
        <begin position="32"/>
        <end position="44"/>
    </location>
</feature>
<dbReference type="PANTHER" id="PTHR34222:SF100">
    <property type="entry name" value="CCHC-TYPE DOMAIN-CONTAINING PROTEIN"/>
    <property type="match status" value="1"/>
</dbReference>
<feature type="compositionally biased region" description="Polar residues" evidence="1">
    <location>
        <begin position="273"/>
        <end position="282"/>
    </location>
</feature>
<organism evidence="2 3">
    <name type="scientific">Actinidia rufa</name>
    <dbReference type="NCBI Taxonomy" id="165716"/>
    <lineage>
        <taxon>Eukaryota</taxon>
        <taxon>Viridiplantae</taxon>
        <taxon>Streptophyta</taxon>
        <taxon>Embryophyta</taxon>
        <taxon>Tracheophyta</taxon>
        <taxon>Spermatophyta</taxon>
        <taxon>Magnoliopsida</taxon>
        <taxon>eudicotyledons</taxon>
        <taxon>Gunneridae</taxon>
        <taxon>Pentapetalae</taxon>
        <taxon>asterids</taxon>
        <taxon>Ericales</taxon>
        <taxon>Actinidiaceae</taxon>
        <taxon>Actinidia</taxon>
    </lineage>
</organism>
<dbReference type="Pfam" id="PF00560">
    <property type="entry name" value="LRR_1"/>
    <property type="match status" value="1"/>
</dbReference>
<dbReference type="EMBL" id="BJWL01000396">
    <property type="protein sequence ID" value="GFS42201.1"/>
    <property type="molecule type" value="Genomic_DNA"/>
</dbReference>
<accession>A0A7J0DTI7</accession>
<feature type="compositionally biased region" description="Low complexity" evidence="1">
    <location>
        <begin position="263"/>
        <end position="272"/>
    </location>
</feature>
<keyword evidence="2" id="KW-0808">Transferase</keyword>
<dbReference type="OrthoDB" id="1706811at2759"/>
<protein>
    <submittedName>
        <fullName evidence="2">Leucine-rich repeat receptor-like protein kinase family protein</fullName>
    </submittedName>
</protein>
<keyword evidence="2" id="KW-0675">Receptor</keyword>
<keyword evidence="2" id="KW-0418">Kinase</keyword>
<dbReference type="PANTHER" id="PTHR34222">
    <property type="entry name" value="GAG_PRE-INTEGRS DOMAIN-CONTAINING PROTEIN"/>
    <property type="match status" value="1"/>
</dbReference>
<dbReference type="Gene3D" id="3.80.10.10">
    <property type="entry name" value="Ribonuclease Inhibitor"/>
    <property type="match status" value="1"/>
</dbReference>